<accession>A0ABN9Y328</accession>
<organism evidence="2 3">
    <name type="scientific">Prorocentrum cordatum</name>
    <dbReference type="NCBI Taxonomy" id="2364126"/>
    <lineage>
        <taxon>Eukaryota</taxon>
        <taxon>Sar</taxon>
        <taxon>Alveolata</taxon>
        <taxon>Dinophyceae</taxon>
        <taxon>Prorocentrales</taxon>
        <taxon>Prorocentraceae</taxon>
        <taxon>Prorocentrum</taxon>
    </lineage>
</organism>
<dbReference type="Proteomes" id="UP001189429">
    <property type="component" value="Unassembled WGS sequence"/>
</dbReference>
<dbReference type="EMBL" id="CAUYUJ010021762">
    <property type="protein sequence ID" value="CAK0906884.1"/>
    <property type="molecule type" value="Genomic_DNA"/>
</dbReference>
<protein>
    <submittedName>
        <fullName evidence="2">Uncharacterized protein</fullName>
    </submittedName>
</protein>
<proteinExistence type="predicted"/>
<evidence type="ECO:0000313" key="2">
    <source>
        <dbReference type="EMBL" id="CAK0906884.1"/>
    </source>
</evidence>
<reference evidence="2" key="1">
    <citation type="submission" date="2023-10" db="EMBL/GenBank/DDBJ databases">
        <authorList>
            <person name="Chen Y."/>
            <person name="Shah S."/>
            <person name="Dougan E. K."/>
            <person name="Thang M."/>
            <person name="Chan C."/>
        </authorList>
    </citation>
    <scope>NUCLEOTIDE SEQUENCE [LARGE SCALE GENOMIC DNA]</scope>
</reference>
<feature type="region of interest" description="Disordered" evidence="1">
    <location>
        <begin position="1"/>
        <end position="28"/>
    </location>
</feature>
<sequence length="123" mass="13457">MDAAASAAVRLRSPTSQSQTSVDPTEHEVHMKQLHGQAVYVLRARIDHGGVSARSPICPQSLTGAFQDAPVRSSLVAFDQPPKRPSKEGAREYAPMVCVPSCFFSTVVWRAMHRFVLDSDHTP</sequence>
<evidence type="ECO:0000313" key="3">
    <source>
        <dbReference type="Proteomes" id="UP001189429"/>
    </source>
</evidence>
<gene>
    <name evidence="2" type="ORF">PCOR1329_LOCUS82063</name>
</gene>
<comment type="caution">
    <text evidence="2">The sequence shown here is derived from an EMBL/GenBank/DDBJ whole genome shotgun (WGS) entry which is preliminary data.</text>
</comment>
<feature type="compositionally biased region" description="Polar residues" evidence="1">
    <location>
        <begin position="13"/>
        <end position="23"/>
    </location>
</feature>
<evidence type="ECO:0000256" key="1">
    <source>
        <dbReference type="SAM" id="MobiDB-lite"/>
    </source>
</evidence>
<keyword evidence="3" id="KW-1185">Reference proteome</keyword>
<name>A0ABN9Y328_9DINO</name>